<dbReference type="Pfam" id="PF00356">
    <property type="entry name" value="LacI"/>
    <property type="match status" value="1"/>
</dbReference>
<dbReference type="InterPro" id="IPR028082">
    <property type="entry name" value="Peripla_BP_I"/>
</dbReference>
<dbReference type="Gene3D" id="1.10.260.40">
    <property type="entry name" value="lambda repressor-like DNA-binding domains"/>
    <property type="match status" value="1"/>
</dbReference>
<dbReference type="SUPFAM" id="SSF53822">
    <property type="entry name" value="Periplasmic binding protein-like I"/>
    <property type="match status" value="1"/>
</dbReference>
<evidence type="ECO:0000313" key="5">
    <source>
        <dbReference type="EMBL" id="QGZ63058.1"/>
    </source>
</evidence>
<name>A0A7Z2GJU8_9BURK</name>
<evidence type="ECO:0000256" key="1">
    <source>
        <dbReference type="ARBA" id="ARBA00023015"/>
    </source>
</evidence>
<dbReference type="CDD" id="cd01392">
    <property type="entry name" value="HTH_LacI"/>
    <property type="match status" value="1"/>
</dbReference>
<dbReference type="PANTHER" id="PTHR30146:SF109">
    <property type="entry name" value="HTH-TYPE TRANSCRIPTIONAL REGULATOR GALS"/>
    <property type="match status" value="1"/>
</dbReference>
<gene>
    <name evidence="5" type="ORF">FAZ98_14625</name>
</gene>
<evidence type="ECO:0000256" key="3">
    <source>
        <dbReference type="ARBA" id="ARBA00023163"/>
    </source>
</evidence>
<dbReference type="CDD" id="cd06267">
    <property type="entry name" value="PBP1_LacI_sugar_binding-like"/>
    <property type="match status" value="1"/>
</dbReference>
<dbReference type="Gene3D" id="3.40.50.2300">
    <property type="match status" value="2"/>
</dbReference>
<feature type="domain" description="HTH lacI-type" evidence="4">
    <location>
        <begin position="15"/>
        <end position="68"/>
    </location>
</feature>
<dbReference type="InterPro" id="IPR046335">
    <property type="entry name" value="LacI/GalR-like_sensor"/>
</dbReference>
<dbReference type="EMBL" id="CP046914">
    <property type="protein sequence ID" value="QGZ63058.1"/>
    <property type="molecule type" value="Genomic_DNA"/>
</dbReference>
<keyword evidence="6" id="KW-1185">Reference proteome</keyword>
<dbReference type="Proteomes" id="UP000433577">
    <property type="component" value="Chromosome 2"/>
</dbReference>
<accession>A0A7Z2GJU8</accession>
<dbReference type="InterPro" id="IPR000843">
    <property type="entry name" value="HTH_LacI"/>
</dbReference>
<keyword evidence="3" id="KW-0804">Transcription</keyword>
<reference evidence="5 6" key="1">
    <citation type="submission" date="2019-12" db="EMBL/GenBank/DDBJ databases">
        <title>Paraburkholderia acidiphila 7Q-K02 sp. nov and Paraburkholderia acidisoli DHF22 sp. nov., two strains isolated from forest soil.</title>
        <authorList>
            <person name="Gao Z."/>
            <person name="Qiu L."/>
        </authorList>
    </citation>
    <scope>NUCLEOTIDE SEQUENCE [LARGE SCALE GENOMIC DNA]</scope>
    <source>
        <strain evidence="5 6">DHF22</strain>
    </source>
</reference>
<keyword evidence="1" id="KW-0805">Transcription regulation</keyword>
<dbReference type="RefSeq" id="WP_158952052.1">
    <property type="nucleotide sequence ID" value="NZ_CP046914.1"/>
</dbReference>
<dbReference type="GO" id="GO:0000976">
    <property type="term" value="F:transcription cis-regulatory region binding"/>
    <property type="evidence" value="ECO:0007669"/>
    <property type="project" value="TreeGrafter"/>
</dbReference>
<organism evidence="5 6">
    <name type="scientific">Paraburkholderia acidisoli</name>
    <dbReference type="NCBI Taxonomy" id="2571748"/>
    <lineage>
        <taxon>Bacteria</taxon>
        <taxon>Pseudomonadati</taxon>
        <taxon>Pseudomonadota</taxon>
        <taxon>Betaproteobacteria</taxon>
        <taxon>Burkholderiales</taxon>
        <taxon>Burkholderiaceae</taxon>
        <taxon>Paraburkholderia</taxon>
    </lineage>
</organism>
<evidence type="ECO:0000256" key="2">
    <source>
        <dbReference type="ARBA" id="ARBA00023125"/>
    </source>
</evidence>
<dbReference type="KEGG" id="pacs:FAZ98_14625"/>
<evidence type="ECO:0000313" key="6">
    <source>
        <dbReference type="Proteomes" id="UP000433577"/>
    </source>
</evidence>
<dbReference type="GO" id="GO:0003700">
    <property type="term" value="F:DNA-binding transcription factor activity"/>
    <property type="evidence" value="ECO:0007669"/>
    <property type="project" value="TreeGrafter"/>
</dbReference>
<dbReference type="Pfam" id="PF13377">
    <property type="entry name" value="Peripla_BP_3"/>
    <property type="match status" value="1"/>
</dbReference>
<dbReference type="InterPro" id="IPR010982">
    <property type="entry name" value="Lambda_DNA-bd_dom_sf"/>
</dbReference>
<proteinExistence type="predicted"/>
<dbReference type="PROSITE" id="PS50932">
    <property type="entry name" value="HTH_LACI_2"/>
    <property type="match status" value="1"/>
</dbReference>
<dbReference type="PANTHER" id="PTHR30146">
    <property type="entry name" value="LACI-RELATED TRANSCRIPTIONAL REPRESSOR"/>
    <property type="match status" value="1"/>
</dbReference>
<dbReference type="OrthoDB" id="9805642at2"/>
<keyword evidence="2" id="KW-0238">DNA-binding</keyword>
<dbReference type="SUPFAM" id="SSF47413">
    <property type="entry name" value="lambda repressor-like DNA-binding domains"/>
    <property type="match status" value="1"/>
</dbReference>
<dbReference type="SMART" id="SM00354">
    <property type="entry name" value="HTH_LACI"/>
    <property type="match status" value="1"/>
</dbReference>
<sequence>MNDDTQNEGDKPRSATIVDVAKRANVAIGTVSRYLNGFPIRRANREQIEEAIQALRFRRNATAVAMKTDVTHVVGLLAPSFDEFHGAMLEHLSRALRRDGRALLIYCHGGDTRLMEDGMDYFSTQRIDALVMSGEDHLFDRVDQLIDAGVPLVLYDNDIAGLKADRVFVNNREASMHAVRHLLDIGHRRVGLVSGDLEDSAAHGRYLGYCDALEERGIAVDPRYVESGHWTILGGNDATRRLMSLPQPPTAVFSANYVMALGALRCFKDARVRMPEDVSLISFDDAALFGLYEPGITVVAQPINGVAQSIADVLERRLRSERSMPFSSTNLRCEVILRGSTRPV</sequence>
<dbReference type="AlphaFoldDB" id="A0A7Z2GJU8"/>
<protein>
    <submittedName>
        <fullName evidence="5">Substrate-binding domain-containing protein</fullName>
    </submittedName>
</protein>
<evidence type="ECO:0000259" key="4">
    <source>
        <dbReference type="PROSITE" id="PS50932"/>
    </source>
</evidence>